<dbReference type="SUPFAM" id="SSF54768">
    <property type="entry name" value="dsRNA-binding domain-like"/>
    <property type="match status" value="1"/>
</dbReference>
<evidence type="ECO:0000256" key="8">
    <source>
        <dbReference type="ARBA" id="ARBA00022884"/>
    </source>
</evidence>
<feature type="domain" description="DRBM" evidence="10">
    <location>
        <begin position="150"/>
        <end position="218"/>
    </location>
</feature>
<comment type="subcellular location">
    <subcellularLocation>
        <location evidence="9">Cytoplasm</location>
    </subcellularLocation>
</comment>
<keyword evidence="7 9" id="KW-0378">Hydrolase</keyword>
<keyword evidence="3 9" id="KW-0698">rRNA processing</keyword>
<evidence type="ECO:0000313" key="12">
    <source>
        <dbReference type="EMBL" id="OGZ35695.1"/>
    </source>
</evidence>
<evidence type="ECO:0000256" key="3">
    <source>
        <dbReference type="ARBA" id="ARBA00022552"/>
    </source>
</evidence>
<feature type="active site" evidence="9">
    <location>
        <position position="40"/>
    </location>
</feature>
<comment type="similarity">
    <text evidence="2">Belongs to the ribonuclease III family.</text>
</comment>
<dbReference type="GO" id="GO:0006364">
    <property type="term" value="P:rRNA processing"/>
    <property type="evidence" value="ECO:0007669"/>
    <property type="project" value="UniProtKB-UniRule"/>
</dbReference>
<dbReference type="AlphaFoldDB" id="A0A1G2FC85"/>
<dbReference type="Proteomes" id="UP000176974">
    <property type="component" value="Unassembled WGS sequence"/>
</dbReference>
<dbReference type="GO" id="GO:0019843">
    <property type="term" value="F:rRNA binding"/>
    <property type="evidence" value="ECO:0007669"/>
    <property type="project" value="UniProtKB-KW"/>
</dbReference>
<keyword evidence="6 9" id="KW-0255">Endonuclease</keyword>
<dbReference type="Gene3D" id="1.10.1520.10">
    <property type="entry name" value="Ribonuclease III domain"/>
    <property type="match status" value="1"/>
</dbReference>
<dbReference type="Pfam" id="PF00035">
    <property type="entry name" value="dsrm"/>
    <property type="match status" value="1"/>
</dbReference>
<dbReference type="GO" id="GO:0006397">
    <property type="term" value="P:mRNA processing"/>
    <property type="evidence" value="ECO:0007669"/>
    <property type="project" value="UniProtKB-UniRule"/>
</dbReference>
<evidence type="ECO:0000256" key="9">
    <source>
        <dbReference type="HAMAP-Rule" id="MF_00104"/>
    </source>
</evidence>
<evidence type="ECO:0000259" key="10">
    <source>
        <dbReference type="PROSITE" id="PS50137"/>
    </source>
</evidence>
<dbReference type="InterPro" id="IPR011907">
    <property type="entry name" value="RNase_III"/>
</dbReference>
<evidence type="ECO:0000256" key="1">
    <source>
        <dbReference type="ARBA" id="ARBA00000109"/>
    </source>
</evidence>
<feature type="binding site" evidence="9">
    <location>
        <position position="109"/>
    </location>
    <ligand>
        <name>Mg(2+)</name>
        <dbReference type="ChEBI" id="CHEBI:18420"/>
    </ligand>
</feature>
<evidence type="ECO:0000256" key="4">
    <source>
        <dbReference type="ARBA" id="ARBA00022664"/>
    </source>
</evidence>
<dbReference type="PROSITE" id="PS50142">
    <property type="entry name" value="RNASE_3_2"/>
    <property type="match status" value="1"/>
</dbReference>
<dbReference type="GO" id="GO:0010468">
    <property type="term" value="P:regulation of gene expression"/>
    <property type="evidence" value="ECO:0007669"/>
    <property type="project" value="TreeGrafter"/>
</dbReference>
<comment type="caution">
    <text evidence="12">The sequence shown here is derived from an EMBL/GenBank/DDBJ whole genome shotgun (WGS) entry which is preliminary data.</text>
</comment>
<accession>A0A1G2FC85</accession>
<dbReference type="InterPro" id="IPR036389">
    <property type="entry name" value="RNase_III_sf"/>
</dbReference>
<keyword evidence="9" id="KW-0963">Cytoplasm</keyword>
<protein>
    <recommendedName>
        <fullName evidence="9">Ribonuclease 3</fullName>
        <ecNumber evidence="9">3.1.26.3</ecNumber>
    </recommendedName>
    <alternativeName>
        <fullName evidence="9">Ribonuclease III</fullName>
        <shortName evidence="9">RNase III</shortName>
    </alternativeName>
</protein>
<dbReference type="FunFam" id="1.10.1520.10:FF:000001">
    <property type="entry name" value="Ribonuclease 3"/>
    <property type="match status" value="1"/>
</dbReference>
<organism evidence="12 13">
    <name type="scientific">Candidatus Portnoybacteria bacterium RIFCSPHIGHO2_01_FULL_40_12b</name>
    <dbReference type="NCBI Taxonomy" id="1801994"/>
    <lineage>
        <taxon>Bacteria</taxon>
        <taxon>Candidatus Portnoyibacteriota</taxon>
    </lineage>
</organism>
<dbReference type="SUPFAM" id="SSF69065">
    <property type="entry name" value="RNase III domain-like"/>
    <property type="match status" value="1"/>
</dbReference>
<sequence>MNLPKLKNSKFFEEAFTHRSYLNEAKQTVSSNERLEFLGDSILSFVVSNYLYKTYSEFDEGNLTNLRSLMVNTKSLSETAKELNIGKLLKLSKGEEESKGRENATLLENSFEAYVGALFLDQGLQSVVKFLTNVLFPKIQEMVDKKAFKDPKSLLQEKIQARKQNSPVYKVLEETGPAHAKIFKVGVYVDGKILGEGIGKSKQIAEVSAAKAALEGKS</sequence>
<keyword evidence="9" id="KW-0819">tRNA processing</keyword>
<comment type="catalytic activity">
    <reaction evidence="1 9">
        <text>Endonucleolytic cleavage to 5'-phosphomonoester.</text>
        <dbReference type="EC" id="3.1.26.3"/>
    </reaction>
</comment>
<feature type="domain" description="RNase III" evidence="11">
    <location>
        <begin position="1"/>
        <end position="123"/>
    </location>
</feature>
<dbReference type="SMART" id="SM00358">
    <property type="entry name" value="DSRM"/>
    <property type="match status" value="1"/>
</dbReference>
<gene>
    <name evidence="9" type="primary">rnc</name>
    <name evidence="12" type="ORF">A2815_02995</name>
</gene>
<dbReference type="NCBIfam" id="TIGR02191">
    <property type="entry name" value="RNaseIII"/>
    <property type="match status" value="1"/>
</dbReference>
<dbReference type="GO" id="GO:0008033">
    <property type="term" value="P:tRNA processing"/>
    <property type="evidence" value="ECO:0007669"/>
    <property type="project" value="UniProtKB-KW"/>
</dbReference>
<dbReference type="HAMAP" id="MF_00104">
    <property type="entry name" value="RNase_III"/>
    <property type="match status" value="1"/>
</dbReference>
<dbReference type="GO" id="GO:0004525">
    <property type="term" value="F:ribonuclease III activity"/>
    <property type="evidence" value="ECO:0007669"/>
    <property type="project" value="UniProtKB-UniRule"/>
</dbReference>
<dbReference type="PROSITE" id="PS50137">
    <property type="entry name" value="DS_RBD"/>
    <property type="match status" value="1"/>
</dbReference>
<name>A0A1G2FC85_9BACT</name>
<keyword evidence="9" id="KW-0479">Metal-binding</keyword>
<feature type="active site" evidence="9">
    <location>
        <position position="112"/>
    </location>
</feature>
<dbReference type="GO" id="GO:0005737">
    <property type="term" value="C:cytoplasm"/>
    <property type="evidence" value="ECO:0007669"/>
    <property type="project" value="UniProtKB-SubCell"/>
</dbReference>
<dbReference type="SMART" id="SM00535">
    <property type="entry name" value="RIBOc"/>
    <property type="match status" value="1"/>
</dbReference>
<dbReference type="GO" id="GO:0046872">
    <property type="term" value="F:metal ion binding"/>
    <property type="evidence" value="ECO:0007669"/>
    <property type="project" value="UniProtKB-KW"/>
</dbReference>
<dbReference type="PROSITE" id="PS00517">
    <property type="entry name" value="RNASE_3_1"/>
    <property type="match status" value="1"/>
</dbReference>
<keyword evidence="5 9" id="KW-0540">Nuclease</keyword>
<keyword evidence="4 9" id="KW-0507">mRNA processing</keyword>
<dbReference type="CDD" id="cd10845">
    <property type="entry name" value="DSRM_RNAse_III_family"/>
    <property type="match status" value="1"/>
</dbReference>
<evidence type="ECO:0000256" key="7">
    <source>
        <dbReference type="ARBA" id="ARBA00022801"/>
    </source>
</evidence>
<evidence type="ECO:0000256" key="6">
    <source>
        <dbReference type="ARBA" id="ARBA00022759"/>
    </source>
</evidence>
<evidence type="ECO:0000256" key="5">
    <source>
        <dbReference type="ARBA" id="ARBA00022722"/>
    </source>
</evidence>
<dbReference type="InterPro" id="IPR000999">
    <property type="entry name" value="RNase_III_dom"/>
</dbReference>
<reference evidence="12 13" key="1">
    <citation type="journal article" date="2016" name="Nat. Commun.">
        <title>Thousands of microbial genomes shed light on interconnected biogeochemical processes in an aquifer system.</title>
        <authorList>
            <person name="Anantharaman K."/>
            <person name="Brown C.T."/>
            <person name="Hug L.A."/>
            <person name="Sharon I."/>
            <person name="Castelle C.J."/>
            <person name="Probst A.J."/>
            <person name="Thomas B.C."/>
            <person name="Singh A."/>
            <person name="Wilkins M.J."/>
            <person name="Karaoz U."/>
            <person name="Brodie E.L."/>
            <person name="Williams K.H."/>
            <person name="Hubbard S.S."/>
            <person name="Banfield J.F."/>
        </authorList>
    </citation>
    <scope>NUCLEOTIDE SEQUENCE [LARGE SCALE GENOMIC DNA]</scope>
</reference>
<dbReference type="EMBL" id="MHMY01000008">
    <property type="protein sequence ID" value="OGZ35695.1"/>
    <property type="molecule type" value="Genomic_DNA"/>
</dbReference>
<keyword evidence="9" id="KW-0460">Magnesium</keyword>
<evidence type="ECO:0000313" key="13">
    <source>
        <dbReference type="Proteomes" id="UP000176974"/>
    </source>
</evidence>
<dbReference type="CDD" id="cd00593">
    <property type="entry name" value="RIBOc"/>
    <property type="match status" value="1"/>
</dbReference>
<evidence type="ECO:0000256" key="2">
    <source>
        <dbReference type="ARBA" id="ARBA00010183"/>
    </source>
</evidence>
<dbReference type="PANTHER" id="PTHR11207">
    <property type="entry name" value="RIBONUCLEASE III"/>
    <property type="match status" value="1"/>
</dbReference>
<dbReference type="PANTHER" id="PTHR11207:SF0">
    <property type="entry name" value="RIBONUCLEASE 3"/>
    <property type="match status" value="1"/>
</dbReference>
<dbReference type="InterPro" id="IPR014720">
    <property type="entry name" value="dsRBD_dom"/>
</dbReference>
<comment type="subunit">
    <text evidence="9">Homodimer.</text>
</comment>
<feature type="binding site" evidence="9">
    <location>
        <position position="36"/>
    </location>
    <ligand>
        <name>Mg(2+)</name>
        <dbReference type="ChEBI" id="CHEBI:18420"/>
    </ligand>
</feature>
<proteinExistence type="inferred from homology"/>
<dbReference type="Pfam" id="PF14622">
    <property type="entry name" value="Ribonucleas_3_3"/>
    <property type="match status" value="1"/>
</dbReference>
<comment type="cofactor">
    <cofactor evidence="9">
        <name>Mg(2+)</name>
        <dbReference type="ChEBI" id="CHEBI:18420"/>
    </cofactor>
</comment>
<evidence type="ECO:0000259" key="11">
    <source>
        <dbReference type="PROSITE" id="PS50142"/>
    </source>
</evidence>
<keyword evidence="9" id="KW-0699">rRNA-binding</keyword>
<dbReference type="EC" id="3.1.26.3" evidence="9"/>
<dbReference type="GO" id="GO:0003725">
    <property type="term" value="F:double-stranded RNA binding"/>
    <property type="evidence" value="ECO:0007669"/>
    <property type="project" value="TreeGrafter"/>
</dbReference>
<feature type="binding site" evidence="9">
    <location>
        <position position="112"/>
    </location>
    <ligand>
        <name>Mg(2+)</name>
        <dbReference type="ChEBI" id="CHEBI:18420"/>
    </ligand>
</feature>
<dbReference type="Gene3D" id="3.30.160.20">
    <property type="match status" value="1"/>
</dbReference>
<comment type="function">
    <text evidence="9">Digests double-stranded RNA. Involved in the processing of primary rRNA transcript to yield the immediate precursors to the large and small rRNAs (23S and 16S). Processes some mRNAs, and tRNAs when they are encoded in the rRNA operon. Processes pre-crRNA and tracrRNA of type II CRISPR loci if present in the organism.</text>
</comment>
<keyword evidence="8 9" id="KW-0694">RNA-binding</keyword>